<reference evidence="2" key="1">
    <citation type="submission" date="2021-01" db="EMBL/GenBank/DDBJ databases">
        <title>Whole genome shotgun sequence of Demequina activiva NBRC 110675.</title>
        <authorList>
            <person name="Komaki H."/>
            <person name="Tamura T."/>
        </authorList>
    </citation>
    <scope>NUCLEOTIDE SEQUENCE</scope>
    <source>
        <strain evidence="2">NBRC 110675</strain>
    </source>
</reference>
<accession>A0A919UKS9</accession>
<organism evidence="2 3">
    <name type="scientific">Demequina activiva</name>
    <dbReference type="NCBI Taxonomy" id="1582364"/>
    <lineage>
        <taxon>Bacteria</taxon>
        <taxon>Bacillati</taxon>
        <taxon>Actinomycetota</taxon>
        <taxon>Actinomycetes</taxon>
        <taxon>Micrococcales</taxon>
        <taxon>Demequinaceae</taxon>
        <taxon>Demequina</taxon>
    </lineage>
</organism>
<evidence type="ECO:0000256" key="1">
    <source>
        <dbReference type="SAM" id="MobiDB-lite"/>
    </source>
</evidence>
<sequence>MAAMGTSGTSQRITGNRTSSILAKSAADPMNAAAPMANVARVTGVSSTLGRKEDATAAKKRMLVMTRTNSSADQCIATPPGLGGKGGLPTSASSPSMPTYVVVRYPHLWGVEVNFLR</sequence>
<dbReference type="AlphaFoldDB" id="A0A919UKS9"/>
<keyword evidence="3" id="KW-1185">Reference proteome</keyword>
<gene>
    <name evidence="2" type="ORF">Dac01nite_07650</name>
</gene>
<proteinExistence type="predicted"/>
<dbReference type="Proteomes" id="UP000652354">
    <property type="component" value="Unassembled WGS sequence"/>
</dbReference>
<feature type="region of interest" description="Disordered" evidence="1">
    <location>
        <begin position="68"/>
        <end position="96"/>
    </location>
</feature>
<protein>
    <submittedName>
        <fullName evidence="2">Uncharacterized protein</fullName>
    </submittedName>
</protein>
<dbReference type="EMBL" id="BONR01000001">
    <property type="protein sequence ID" value="GIG54013.1"/>
    <property type="molecule type" value="Genomic_DNA"/>
</dbReference>
<evidence type="ECO:0000313" key="2">
    <source>
        <dbReference type="EMBL" id="GIG54013.1"/>
    </source>
</evidence>
<name>A0A919UKS9_9MICO</name>
<comment type="caution">
    <text evidence="2">The sequence shown here is derived from an EMBL/GenBank/DDBJ whole genome shotgun (WGS) entry which is preliminary data.</text>
</comment>
<evidence type="ECO:0000313" key="3">
    <source>
        <dbReference type="Proteomes" id="UP000652354"/>
    </source>
</evidence>